<proteinExistence type="predicted"/>
<feature type="domain" description="Nephrocystin 3-like N-terminal" evidence="2">
    <location>
        <begin position="47"/>
        <end position="207"/>
    </location>
</feature>
<reference evidence="3" key="1">
    <citation type="submission" date="2023-03" db="EMBL/GenBank/DDBJ databases">
        <title>Massive genome expansion in bonnet fungi (Mycena s.s.) driven by repeated elements and novel gene families across ecological guilds.</title>
        <authorList>
            <consortium name="Lawrence Berkeley National Laboratory"/>
            <person name="Harder C.B."/>
            <person name="Miyauchi S."/>
            <person name="Viragh M."/>
            <person name="Kuo A."/>
            <person name="Thoen E."/>
            <person name="Andreopoulos B."/>
            <person name="Lu D."/>
            <person name="Skrede I."/>
            <person name="Drula E."/>
            <person name="Henrissat B."/>
            <person name="Morin E."/>
            <person name="Kohler A."/>
            <person name="Barry K."/>
            <person name="LaButti K."/>
            <person name="Morin E."/>
            <person name="Salamov A."/>
            <person name="Lipzen A."/>
            <person name="Mereny Z."/>
            <person name="Hegedus B."/>
            <person name="Baldrian P."/>
            <person name="Stursova M."/>
            <person name="Weitz H."/>
            <person name="Taylor A."/>
            <person name="Grigoriev I.V."/>
            <person name="Nagy L.G."/>
            <person name="Martin F."/>
            <person name="Kauserud H."/>
        </authorList>
    </citation>
    <scope>NUCLEOTIDE SEQUENCE</scope>
    <source>
        <strain evidence="3">CBHHK002</strain>
    </source>
</reference>
<sequence length="741" mass="85043">MTQLSVTSYGESGIDLLYRHVAMEALHDSGERFLEPACHPGTRTDIMEKLHLWSTDTSTESTILWLHGCAGAGKSAIAQMFAKSLQTEGRLGASFFFQRGHLKRGTWHSLIPTIAYQLATSVTELLLPIQQAVEEDKLVIGRTLAISFQVLLVEPLKKLSDLRRTPVIVLDGLDECADHKIQQQILCLFIGAIRHHDLHLRLLIVSRPEPHLRDILETGETFAICRHFALSADEPAYCDIRTYFHAEFPRIRCEFIARGIYLEPEWPSPDAVDRLVRMSSATFIYATTVIHFIDDEYHHPADRLNSVLELDPQSTAPLDDLYTQILSVVPQEQEGLQLLILHTICIGKGDYKGRICVDPEEIDILLNLRTGTCRLILRRLHSLFKVSPIQTRFGSSTDKASIDFLHASFGDYLSDTRRSRRWCISLPCLDEECIDRLLYLFGYKPPQTDIQRVLYEEVSDHLSNLLENATPSEALVDLLRNPTVQNHLFLNRHKDAWPKRGPPYPPDLAQLWDDLRAVAGLRNYLHVSEDPSTATFKYDTIYTELFSRHPELHLVSQCQVVAPKPDINYHLPLFGWTGTVFRPFLKFPELFLLPFPNGDLPLDFLADPQRAGRLYSEPSYIAEELVLRWIGRARRTLVGGPHEIYPHYLKTIEKCGTSQRLLREFATFDLSDLCRQMAIDVGAHEEFHWIVRDSALCAVLDWLRSFPNNPLPRQVLTFWERQVNVMRLCPSFRYWMTSHKH</sequence>
<keyword evidence="4" id="KW-1185">Reference proteome</keyword>
<evidence type="ECO:0000256" key="1">
    <source>
        <dbReference type="ARBA" id="ARBA00022737"/>
    </source>
</evidence>
<dbReference type="SUPFAM" id="SSF52540">
    <property type="entry name" value="P-loop containing nucleoside triphosphate hydrolases"/>
    <property type="match status" value="1"/>
</dbReference>
<evidence type="ECO:0000313" key="4">
    <source>
        <dbReference type="Proteomes" id="UP001218218"/>
    </source>
</evidence>
<dbReference type="PANTHER" id="PTHR10039:SF17">
    <property type="entry name" value="FUNGAL STAND N-TERMINAL GOODBYE DOMAIN-CONTAINING PROTEIN-RELATED"/>
    <property type="match status" value="1"/>
</dbReference>
<evidence type="ECO:0000259" key="2">
    <source>
        <dbReference type="Pfam" id="PF24883"/>
    </source>
</evidence>
<dbReference type="PANTHER" id="PTHR10039">
    <property type="entry name" value="AMELOGENIN"/>
    <property type="match status" value="1"/>
</dbReference>
<dbReference type="InterPro" id="IPR056884">
    <property type="entry name" value="NPHP3-like_N"/>
</dbReference>
<name>A0AAD6ZKE7_9AGAR</name>
<gene>
    <name evidence="3" type="ORF">DFH08DRAFT_885757</name>
</gene>
<evidence type="ECO:0000313" key="3">
    <source>
        <dbReference type="EMBL" id="KAJ7326406.1"/>
    </source>
</evidence>
<accession>A0AAD6ZKE7</accession>
<dbReference type="InterPro" id="IPR027417">
    <property type="entry name" value="P-loop_NTPase"/>
</dbReference>
<dbReference type="AlphaFoldDB" id="A0AAD6ZKE7"/>
<comment type="caution">
    <text evidence="3">The sequence shown here is derived from an EMBL/GenBank/DDBJ whole genome shotgun (WGS) entry which is preliminary data.</text>
</comment>
<protein>
    <recommendedName>
        <fullName evidence="2">Nephrocystin 3-like N-terminal domain-containing protein</fullName>
    </recommendedName>
</protein>
<dbReference type="Proteomes" id="UP001218218">
    <property type="component" value="Unassembled WGS sequence"/>
</dbReference>
<dbReference type="Pfam" id="PF24883">
    <property type="entry name" value="NPHP3_N"/>
    <property type="match status" value="1"/>
</dbReference>
<keyword evidence="1" id="KW-0677">Repeat</keyword>
<organism evidence="3 4">
    <name type="scientific">Mycena albidolilacea</name>
    <dbReference type="NCBI Taxonomy" id="1033008"/>
    <lineage>
        <taxon>Eukaryota</taxon>
        <taxon>Fungi</taxon>
        <taxon>Dikarya</taxon>
        <taxon>Basidiomycota</taxon>
        <taxon>Agaricomycotina</taxon>
        <taxon>Agaricomycetes</taxon>
        <taxon>Agaricomycetidae</taxon>
        <taxon>Agaricales</taxon>
        <taxon>Marasmiineae</taxon>
        <taxon>Mycenaceae</taxon>
        <taxon>Mycena</taxon>
    </lineage>
</organism>
<dbReference type="Gene3D" id="3.40.50.300">
    <property type="entry name" value="P-loop containing nucleotide triphosphate hydrolases"/>
    <property type="match status" value="1"/>
</dbReference>
<dbReference type="EMBL" id="JARIHO010000042">
    <property type="protein sequence ID" value="KAJ7326406.1"/>
    <property type="molecule type" value="Genomic_DNA"/>
</dbReference>